<keyword evidence="3" id="KW-0904">Protein phosphatase</keyword>
<feature type="compositionally biased region" description="Acidic residues" evidence="8">
    <location>
        <begin position="195"/>
        <end position="212"/>
    </location>
</feature>
<organism evidence="10 11">
    <name type="scientific">Betta splendens</name>
    <name type="common">Siamese fighting fish</name>
    <dbReference type="NCBI Taxonomy" id="158456"/>
    <lineage>
        <taxon>Eukaryota</taxon>
        <taxon>Metazoa</taxon>
        <taxon>Chordata</taxon>
        <taxon>Craniata</taxon>
        <taxon>Vertebrata</taxon>
        <taxon>Euteleostomi</taxon>
        <taxon>Actinopterygii</taxon>
        <taxon>Neopterygii</taxon>
        <taxon>Teleostei</taxon>
        <taxon>Neoteleostei</taxon>
        <taxon>Acanthomorphata</taxon>
        <taxon>Anabantaria</taxon>
        <taxon>Anabantiformes</taxon>
        <taxon>Anabantoidei</taxon>
        <taxon>Osphronemidae</taxon>
        <taxon>Betta</taxon>
    </lineage>
</organism>
<dbReference type="Pfam" id="PF03031">
    <property type="entry name" value="NIF"/>
    <property type="match status" value="1"/>
</dbReference>
<accession>A0A8M1H866</accession>
<evidence type="ECO:0000313" key="10">
    <source>
        <dbReference type="Proteomes" id="UP000515150"/>
    </source>
</evidence>
<dbReference type="Gene3D" id="3.40.50.1000">
    <property type="entry name" value="HAD superfamily/HAD-like"/>
    <property type="match status" value="1"/>
</dbReference>
<dbReference type="SFLD" id="SFLDS00003">
    <property type="entry name" value="Haloacid_Dehalogenase"/>
    <property type="match status" value="1"/>
</dbReference>
<dbReference type="NCBIfam" id="TIGR02251">
    <property type="entry name" value="HIF-SF_euk"/>
    <property type="match status" value="1"/>
</dbReference>
<protein>
    <recommendedName>
        <fullName evidence="1">protein-serine/threonine phosphatase</fullName>
        <ecNumber evidence="1">3.1.3.16</ecNumber>
    </recommendedName>
</protein>
<proteinExistence type="predicted"/>
<feature type="region of interest" description="Disordered" evidence="8">
    <location>
        <begin position="192"/>
        <end position="263"/>
    </location>
</feature>
<feature type="compositionally biased region" description="Acidic residues" evidence="8">
    <location>
        <begin position="466"/>
        <end position="486"/>
    </location>
</feature>
<reference evidence="11" key="1">
    <citation type="submission" date="2025-08" db="UniProtKB">
        <authorList>
            <consortium name="RefSeq"/>
        </authorList>
    </citation>
    <scope>IDENTIFICATION</scope>
</reference>
<dbReference type="AlphaFoldDB" id="A0A8M1H866"/>
<evidence type="ECO:0000313" key="11">
    <source>
        <dbReference type="RefSeq" id="XP_040924631.1"/>
    </source>
</evidence>
<name>A0A8M1H866_BETSP</name>
<feature type="compositionally biased region" description="Acidic residues" evidence="8">
    <location>
        <begin position="366"/>
        <end position="380"/>
    </location>
</feature>
<evidence type="ECO:0000256" key="6">
    <source>
        <dbReference type="PIRSR" id="PIRSR640078-1"/>
    </source>
</evidence>
<dbReference type="PROSITE" id="PS50969">
    <property type="entry name" value="FCP1"/>
    <property type="match status" value="1"/>
</dbReference>
<evidence type="ECO:0000256" key="2">
    <source>
        <dbReference type="ARBA" id="ARBA00022801"/>
    </source>
</evidence>
<dbReference type="PANTHER" id="PTHR12210">
    <property type="entry name" value="DULLARD PROTEIN PHOSPHATASE"/>
    <property type="match status" value="1"/>
</dbReference>
<keyword evidence="10" id="KW-1185">Reference proteome</keyword>
<evidence type="ECO:0000256" key="3">
    <source>
        <dbReference type="ARBA" id="ARBA00022912"/>
    </source>
</evidence>
<feature type="active site" description="4-aspartylphosphate intermediate" evidence="6">
    <location>
        <position position="872"/>
    </location>
</feature>
<dbReference type="InterPro" id="IPR036412">
    <property type="entry name" value="HAD-like_sf"/>
</dbReference>
<dbReference type="InterPro" id="IPR004274">
    <property type="entry name" value="FCP1_dom"/>
</dbReference>
<gene>
    <name evidence="11" type="primary">ctdsp1</name>
</gene>
<feature type="region of interest" description="Disordered" evidence="8">
    <location>
        <begin position="297"/>
        <end position="325"/>
    </location>
</feature>
<feature type="site" description="Transition state stabilizer" evidence="7">
    <location>
        <position position="966"/>
    </location>
</feature>
<dbReference type="SMART" id="SM00577">
    <property type="entry name" value="CPDc"/>
    <property type="match status" value="1"/>
</dbReference>
<keyword evidence="2" id="KW-0378">Hydrolase</keyword>
<dbReference type="SFLD" id="SFLDG01124">
    <property type="entry name" value="C0.1:_RNA_Pol_CTD_Phosphatase"/>
    <property type="match status" value="1"/>
</dbReference>
<dbReference type="Proteomes" id="UP000515150">
    <property type="component" value="Chromosome 21"/>
</dbReference>
<comment type="catalytic activity">
    <reaction evidence="5">
        <text>O-phospho-L-threonyl-[protein] + H2O = L-threonyl-[protein] + phosphate</text>
        <dbReference type="Rhea" id="RHEA:47004"/>
        <dbReference type="Rhea" id="RHEA-COMP:11060"/>
        <dbReference type="Rhea" id="RHEA-COMP:11605"/>
        <dbReference type="ChEBI" id="CHEBI:15377"/>
        <dbReference type="ChEBI" id="CHEBI:30013"/>
        <dbReference type="ChEBI" id="CHEBI:43474"/>
        <dbReference type="ChEBI" id="CHEBI:61977"/>
        <dbReference type="EC" id="3.1.3.16"/>
    </reaction>
</comment>
<feature type="compositionally biased region" description="Acidic residues" evidence="8">
    <location>
        <begin position="497"/>
        <end position="507"/>
    </location>
</feature>
<feature type="compositionally biased region" description="Acidic residues" evidence="8">
    <location>
        <begin position="309"/>
        <end position="325"/>
    </location>
</feature>
<dbReference type="SUPFAM" id="SSF56784">
    <property type="entry name" value="HAD-like"/>
    <property type="match status" value="1"/>
</dbReference>
<dbReference type="InterPro" id="IPR023214">
    <property type="entry name" value="HAD_sf"/>
</dbReference>
<comment type="catalytic activity">
    <reaction evidence="4">
        <text>O-phospho-L-seryl-[protein] + H2O = L-seryl-[protein] + phosphate</text>
        <dbReference type="Rhea" id="RHEA:20629"/>
        <dbReference type="Rhea" id="RHEA-COMP:9863"/>
        <dbReference type="Rhea" id="RHEA-COMP:11604"/>
        <dbReference type="ChEBI" id="CHEBI:15377"/>
        <dbReference type="ChEBI" id="CHEBI:29999"/>
        <dbReference type="ChEBI" id="CHEBI:43474"/>
        <dbReference type="ChEBI" id="CHEBI:83421"/>
        <dbReference type="EC" id="3.1.3.16"/>
    </reaction>
</comment>
<evidence type="ECO:0000256" key="7">
    <source>
        <dbReference type="PIRSR" id="PIRSR640078-3"/>
    </source>
</evidence>
<dbReference type="FunFam" id="3.40.50.1000:FF:000013">
    <property type="entry name" value="Carboxy-terminal domain RNA polymerase II polypeptide A small"/>
    <property type="match status" value="1"/>
</dbReference>
<evidence type="ECO:0000259" key="9">
    <source>
        <dbReference type="PROSITE" id="PS50969"/>
    </source>
</evidence>
<feature type="region of interest" description="Disordered" evidence="8">
    <location>
        <begin position="346"/>
        <end position="399"/>
    </location>
</feature>
<dbReference type="CTD" id="58190"/>
<evidence type="ECO:0000256" key="5">
    <source>
        <dbReference type="ARBA" id="ARBA00048336"/>
    </source>
</evidence>
<feature type="region of interest" description="Disordered" evidence="8">
    <location>
        <begin position="461"/>
        <end position="525"/>
    </location>
</feature>
<feature type="domain" description="FCP1 homology" evidence="9">
    <location>
        <begin position="862"/>
        <end position="1020"/>
    </location>
</feature>
<dbReference type="GeneID" id="114847482"/>
<evidence type="ECO:0000256" key="1">
    <source>
        <dbReference type="ARBA" id="ARBA00013081"/>
    </source>
</evidence>
<dbReference type="CDD" id="cd07521">
    <property type="entry name" value="HAD_FCP1-like"/>
    <property type="match status" value="1"/>
</dbReference>
<feature type="region of interest" description="Disordered" evidence="8">
    <location>
        <begin position="584"/>
        <end position="608"/>
    </location>
</feature>
<feature type="compositionally biased region" description="Acidic residues" evidence="8">
    <location>
        <begin position="390"/>
        <end position="399"/>
    </location>
</feature>
<feature type="site" description="Transition state stabilizer" evidence="7">
    <location>
        <position position="928"/>
    </location>
</feature>
<dbReference type="GO" id="GO:0008420">
    <property type="term" value="F:RNA polymerase II CTD heptapeptide repeat phosphatase activity"/>
    <property type="evidence" value="ECO:0007669"/>
    <property type="project" value="InterPro"/>
</dbReference>
<evidence type="ECO:0000256" key="8">
    <source>
        <dbReference type="SAM" id="MobiDB-lite"/>
    </source>
</evidence>
<dbReference type="InterPro" id="IPR011948">
    <property type="entry name" value="Dullard_phosphatase"/>
</dbReference>
<evidence type="ECO:0000256" key="4">
    <source>
        <dbReference type="ARBA" id="ARBA00047761"/>
    </source>
</evidence>
<dbReference type="InterPro" id="IPR050365">
    <property type="entry name" value="TIM50"/>
</dbReference>
<sequence>MYLENSEQHNLSGAGALSAEAMLAEQCQVPKLTEPADFSSALKGSAGLGMSVLVEYTEHAGSRDVDLCPCSRDETEAFTYCNGHAEMFVQYPASGGGFECDHIGDNCETAELSQACGECARLCECFKSSELCATDSLTSRGNYCGHCVEHLQLFQPCEPLGRQCESFDLEPDEALMNCGGFNQCEMSDFIAGNTDDGEELSDERDECFDSDPDISAQDSEPCDSTVSTPDLPDPVDTPDCSADHTQDQTDSESTNGDCDDLKNCPPELRDDDDLTDDVSSCTTNAHVYFDEGELDCTGNECYEDKENQDSEAEQEYELTEPQGSEEECFSNCFSLETKSFTTFPDESLPSDHCSDSSGESDKVVQEDEQTQWESFEEDERPEQIKTNDSNGEEEETPTGDIVIEDYFDFFDRVDYCRHQFLQKRCYISCFDGGDIDACLHVKEDSQKSSAEIECTFEELPGGEADGCLDADDFTSGDSDSESENYAEDWSAAHESGSEDNDSEECEGESCGQDHEDAASVSDGEDPQKCSAVIECTFEDFPEGEADVCLDASEEAGDFTSGESCDESVNNAEDWSVAYDSNLADNDSEECEGESCGQDNEDAGSVSEGDFGEVCEEEAEVCPYYGKEDTMCAPCADDISVEGDAYEDDVCDAHSSGVSTVDHARAAGSDWNGEPSPPDKTFRECSEMEPYWFLQRNEPDVEEYYACEIRSIQLSGEQSLNEFIIGGHDQINSGNIEGFVSGSGRKDAPFTLKELATAAAAQTTASWTLTALAEHLAGCFVAERIPDKDDGLPEVSGGTGPPLGVIHSVASDAHSEASWTCEQSEEEEETSDSEASECCECEYCVPPELQVPAQPLLPRIKSSDAGKICVVLDLDETLVHSSFKPVNNADFIIPVEIDGTVHQVYVLKRPHVDEFLQRMGELFECVLFTASLAKYADPVSDLLDKWGVFRSRLFRESCVFHQGNYVKDLSRLGRDLNKVIILDNSPASYVFHPDNAVPVASWFDDMSDTELLDLIPFFEGLSKAEDVYAILRQQRTTS</sequence>
<feature type="active site" description="Proton donor" evidence="6">
    <location>
        <position position="874"/>
    </location>
</feature>
<dbReference type="RefSeq" id="XP_040924631.1">
    <property type="nucleotide sequence ID" value="XM_041068697.2"/>
</dbReference>
<dbReference type="OrthoDB" id="277011at2759"/>
<dbReference type="EC" id="3.1.3.16" evidence="1"/>
<dbReference type="InterPro" id="IPR040078">
    <property type="entry name" value="RNA_Pol_CTD_Phosphatase"/>
</dbReference>